<evidence type="ECO:0000313" key="16">
    <source>
        <dbReference type="Proteomes" id="UP000078599"/>
    </source>
</evidence>
<feature type="coiled-coil region" evidence="10">
    <location>
        <begin position="33"/>
        <end position="60"/>
    </location>
</feature>
<reference evidence="13" key="3">
    <citation type="submission" date="2010-07" db="EMBL/GenBank/DDBJ databases">
        <authorList>
            <person name="Genoscope - CEA"/>
        </authorList>
    </citation>
    <scope>NUCLEOTIDE SEQUENCE</scope>
    <source>
        <strain evidence="13">3As</strain>
    </source>
</reference>
<dbReference type="InterPro" id="IPR010998">
    <property type="entry name" value="Integrase_recombinase_N"/>
</dbReference>
<dbReference type="InterPro" id="IPR050090">
    <property type="entry name" value="Tyrosine_recombinase_XerCD"/>
</dbReference>
<dbReference type="GO" id="GO:0005737">
    <property type="term" value="C:cytoplasm"/>
    <property type="evidence" value="ECO:0007669"/>
    <property type="project" value="UniProtKB-SubCell"/>
</dbReference>
<dbReference type="Pfam" id="PF02899">
    <property type="entry name" value="Phage_int_SAM_1"/>
    <property type="match status" value="1"/>
</dbReference>
<feature type="active site" evidence="9">
    <location>
        <position position="208"/>
    </location>
</feature>
<dbReference type="GO" id="GO:0007059">
    <property type="term" value="P:chromosome segregation"/>
    <property type="evidence" value="ECO:0007669"/>
    <property type="project" value="UniProtKB-UniRule"/>
</dbReference>
<sequence length="340" mass="37351">MAAPGSLLPCSPLNSPTLRQLAADYLAHAQTERRLAEGTLVNYRRDLDDLLQRAEALGAAPIESLHIRRWAAQLHAGGMSPRAIAARLSAWRSFFRWMGRLGFVAANPVQDVRAPKAAKPLPKALSVDQAVALAAYTPQESTPASHPHRRPHQAEPFATRGARVHAIAELLYSCGLRVSELTGLDVRASKTARGWIDWDAAEATVTGKGNKRRSVPIGRPALLALRQWLEQRPALLRCDADADAQVALFLGARGARLTPQRVWLELREHARAAGLDARVHPHMLRHSFASHVLQSSGDLRAVQELLGHSSIATTQVYTRLDFQHLAKVYDAAHPRARKKP</sequence>
<evidence type="ECO:0000256" key="6">
    <source>
        <dbReference type="ARBA" id="ARBA00023125"/>
    </source>
</evidence>
<keyword evidence="4 9" id="KW-0159">Chromosome partition</keyword>
<dbReference type="Proteomes" id="UP000078599">
    <property type="component" value="Unassembled WGS sequence"/>
</dbReference>
<dbReference type="PROSITE" id="PS51898">
    <property type="entry name" value="TYR_RECOMBINASE"/>
    <property type="match status" value="1"/>
</dbReference>
<reference evidence="15" key="2">
    <citation type="journal article" date="2010" name="PLoS Genet.">
        <title>Structure, function, and evolution of the Thiomonas spp. genome.</title>
        <authorList>
            <person name="Arsene-Ploetze F."/>
            <person name="Koechler S."/>
            <person name="Marchal M."/>
            <person name="Coppee J.Y."/>
            <person name="Chandler M."/>
            <person name="Bonnefoy V."/>
            <person name="Brochier-Armanet C."/>
            <person name="Barakat M."/>
            <person name="Barbe V."/>
            <person name="Battaglia-Brunet F."/>
            <person name="Bruneel O."/>
            <person name="Bryan C.G."/>
            <person name="Cleiss-Arnold J."/>
            <person name="Cruveiller S."/>
            <person name="Erhardt M."/>
            <person name="Heinrich-Salmeron A."/>
            <person name="Hommais F."/>
            <person name="Joulian C."/>
            <person name="Krin E."/>
            <person name="Lieutaud A."/>
            <person name="Lievremont D."/>
            <person name="Michel C."/>
            <person name="Muller D."/>
            <person name="Ortet P."/>
            <person name="Proux C."/>
            <person name="Siguier P."/>
            <person name="Roche D."/>
            <person name="Rouy Z."/>
            <person name="Salvignol G."/>
            <person name="Slyemi D."/>
            <person name="Talla E."/>
            <person name="Weiss S."/>
            <person name="Weissenbach J."/>
            <person name="Medigue C."/>
            <person name="Bertin P.N."/>
        </authorList>
    </citation>
    <scope>NUCLEOTIDE SEQUENCE [LARGE SCALE GENOMIC DNA]</scope>
    <source>
        <strain evidence="15">DSM 22701 / CIP 110005 / 3As</strain>
    </source>
</reference>
<feature type="active site" evidence="9">
    <location>
        <position position="308"/>
    </location>
</feature>
<evidence type="ECO:0000256" key="9">
    <source>
        <dbReference type="HAMAP-Rule" id="MF_01808"/>
    </source>
</evidence>
<evidence type="ECO:0000256" key="5">
    <source>
        <dbReference type="ARBA" id="ARBA00022908"/>
    </source>
</evidence>
<dbReference type="PROSITE" id="PS51900">
    <property type="entry name" value="CB"/>
    <property type="match status" value="1"/>
</dbReference>
<dbReference type="InterPro" id="IPR013762">
    <property type="entry name" value="Integrase-like_cat_sf"/>
</dbReference>
<evidence type="ECO:0000313" key="13">
    <source>
        <dbReference type="EMBL" id="CAZ89198.1"/>
    </source>
</evidence>
<reference key="1">
    <citation type="submission" date="2009-07" db="EMBL/GenBank/DDBJ databases">
        <authorList>
            <person name="Genoscope - CEA"/>
        </authorList>
    </citation>
    <scope>NUCLEOTIDE SEQUENCE</scope>
    <source>
        <strain>3As</strain>
    </source>
</reference>
<proteinExistence type="inferred from homology"/>
<keyword evidence="10" id="KW-0175">Coiled coil</keyword>
<evidence type="ECO:0000256" key="10">
    <source>
        <dbReference type="SAM" id="Coils"/>
    </source>
</evidence>
<dbReference type="EMBL" id="CTRI01000027">
    <property type="protein sequence ID" value="CQR34981.1"/>
    <property type="molecule type" value="Genomic_DNA"/>
</dbReference>
<comment type="similarity">
    <text evidence="9">Belongs to the 'phage' integrase family. XerC subfamily.</text>
</comment>
<dbReference type="InterPro" id="IPR011010">
    <property type="entry name" value="DNA_brk_join_enz"/>
</dbReference>
<dbReference type="CDD" id="cd00798">
    <property type="entry name" value="INT_XerDC_C"/>
    <property type="match status" value="1"/>
</dbReference>
<dbReference type="Gene3D" id="1.10.443.10">
    <property type="entry name" value="Intergrase catalytic core"/>
    <property type="match status" value="1"/>
</dbReference>
<accession>D6CV79</accession>
<keyword evidence="6 9" id="KW-0238">DNA-binding</keyword>
<reference evidence="14 16" key="4">
    <citation type="submission" date="2015-03" db="EMBL/GenBank/DDBJ databases">
        <authorList>
            <person name="Regsiter A."/>
            <person name="william w."/>
        </authorList>
    </citation>
    <scope>NUCLEOTIDE SEQUENCE [LARGE SCALE GENOMIC DNA]</scope>
    <source>
        <strain evidence="14 16">CB1</strain>
    </source>
</reference>
<name>D6CV79_THIA3</name>
<dbReference type="RefSeq" id="WP_013106483.1">
    <property type="nucleotide sequence ID" value="NC_014145.1"/>
</dbReference>
<dbReference type="AlphaFoldDB" id="D6CV79"/>
<feature type="active site" evidence="9">
    <location>
        <position position="282"/>
    </location>
</feature>
<dbReference type="GO" id="GO:0006313">
    <property type="term" value="P:DNA transposition"/>
    <property type="evidence" value="ECO:0007669"/>
    <property type="project" value="UniProtKB-UniRule"/>
</dbReference>
<feature type="domain" description="Tyr recombinase" evidence="11">
    <location>
        <begin position="120"/>
        <end position="330"/>
    </location>
</feature>
<evidence type="ECO:0000256" key="2">
    <source>
        <dbReference type="ARBA" id="ARBA00022490"/>
    </source>
</evidence>
<evidence type="ECO:0000259" key="11">
    <source>
        <dbReference type="PROSITE" id="PS51898"/>
    </source>
</evidence>
<dbReference type="eggNOG" id="COG4973">
    <property type="taxonomic scope" value="Bacteria"/>
</dbReference>
<feature type="domain" description="Core-binding (CB)" evidence="12">
    <location>
        <begin position="16"/>
        <end position="99"/>
    </location>
</feature>
<dbReference type="EMBL" id="FP475956">
    <property type="protein sequence ID" value="CAZ89198.1"/>
    <property type="molecule type" value="Genomic_DNA"/>
</dbReference>
<dbReference type="PANTHER" id="PTHR30349:SF81">
    <property type="entry name" value="TYROSINE RECOMBINASE XERC"/>
    <property type="match status" value="1"/>
</dbReference>
<dbReference type="Proteomes" id="UP000002372">
    <property type="component" value="Chromosome"/>
</dbReference>
<dbReference type="Pfam" id="PF00589">
    <property type="entry name" value="Phage_integrase"/>
    <property type="match status" value="1"/>
</dbReference>
<dbReference type="InterPro" id="IPR004107">
    <property type="entry name" value="Integrase_SAM-like_N"/>
</dbReference>
<protein>
    <recommendedName>
        <fullName evidence="9">Tyrosine recombinase XerC</fullName>
    </recommendedName>
</protein>
<evidence type="ECO:0000256" key="4">
    <source>
        <dbReference type="ARBA" id="ARBA00022829"/>
    </source>
</evidence>
<dbReference type="GO" id="GO:0009037">
    <property type="term" value="F:tyrosine-based site-specific recombinase activity"/>
    <property type="evidence" value="ECO:0007669"/>
    <property type="project" value="UniProtKB-UniRule"/>
</dbReference>
<dbReference type="HAMAP" id="MF_01808">
    <property type="entry name" value="Recomb_XerC_XerD"/>
    <property type="match status" value="1"/>
</dbReference>
<keyword evidence="3 9" id="KW-0132">Cell division</keyword>
<evidence type="ECO:0000256" key="7">
    <source>
        <dbReference type="ARBA" id="ARBA00023172"/>
    </source>
</evidence>
<keyword evidence="5 9" id="KW-0229">DNA integration</keyword>
<dbReference type="GO" id="GO:0051301">
    <property type="term" value="P:cell division"/>
    <property type="evidence" value="ECO:0007669"/>
    <property type="project" value="UniProtKB-KW"/>
</dbReference>
<evidence type="ECO:0000259" key="12">
    <source>
        <dbReference type="PROSITE" id="PS51900"/>
    </source>
</evidence>
<organism evidence="13 15">
    <name type="scientific">Thiomonas arsenitoxydans (strain DSM 22701 / CIP 110005 / 3As)</name>
    <dbReference type="NCBI Taxonomy" id="426114"/>
    <lineage>
        <taxon>Bacteria</taxon>
        <taxon>Pseudomonadati</taxon>
        <taxon>Pseudomonadota</taxon>
        <taxon>Betaproteobacteria</taxon>
        <taxon>Burkholderiales</taxon>
        <taxon>Thiomonas</taxon>
    </lineage>
</organism>
<comment type="subunit">
    <text evidence="9">Forms a cyclic heterotetrameric complex composed of two molecules of XerC and two molecules of XerD.</text>
</comment>
<dbReference type="InterPro" id="IPR044068">
    <property type="entry name" value="CB"/>
</dbReference>
<dbReference type="KEGG" id="thi:THI_2579"/>
<feature type="active site" description="O-(3'-phospho-DNA)-tyrosine intermediate" evidence="9">
    <location>
        <position position="317"/>
    </location>
</feature>
<dbReference type="GO" id="GO:0003677">
    <property type="term" value="F:DNA binding"/>
    <property type="evidence" value="ECO:0007669"/>
    <property type="project" value="UniProtKB-UniRule"/>
</dbReference>
<evidence type="ECO:0000256" key="8">
    <source>
        <dbReference type="ARBA" id="ARBA00023306"/>
    </source>
</evidence>
<dbReference type="SUPFAM" id="SSF56349">
    <property type="entry name" value="DNA breaking-rejoining enzymes"/>
    <property type="match status" value="1"/>
</dbReference>
<comment type="function">
    <text evidence="9">Site-specific tyrosine recombinase, which acts by catalyzing the cutting and rejoining of the recombining DNA molecules. The XerC-XerD complex is essential to convert dimers of the bacterial chromosome into monomers to permit their segregation at cell division. It also contributes to the segregational stability of plasmids.</text>
</comment>
<keyword evidence="8 9" id="KW-0131">Cell cycle</keyword>
<gene>
    <name evidence="9 14" type="primary">xerC</name>
    <name evidence="13" type="ordered locus">THI_2579</name>
    <name evidence="14" type="ORF">THICB1_50032</name>
</gene>
<evidence type="ECO:0000256" key="3">
    <source>
        <dbReference type="ARBA" id="ARBA00022618"/>
    </source>
</evidence>
<dbReference type="HOGENOM" id="CLU_027562_9_0_4"/>
<comment type="subcellular location">
    <subcellularLocation>
        <location evidence="1 9">Cytoplasm</location>
    </subcellularLocation>
</comment>
<evidence type="ECO:0000313" key="15">
    <source>
        <dbReference type="Proteomes" id="UP000002372"/>
    </source>
</evidence>
<evidence type="ECO:0000313" key="14">
    <source>
        <dbReference type="EMBL" id="CQR34981.1"/>
    </source>
</evidence>
<keyword evidence="7 9" id="KW-0233">DNA recombination</keyword>
<dbReference type="InterPro" id="IPR023009">
    <property type="entry name" value="Tyrosine_recombinase_XerC/XerD"/>
</dbReference>
<keyword evidence="2 9" id="KW-0963">Cytoplasm</keyword>
<evidence type="ECO:0000256" key="1">
    <source>
        <dbReference type="ARBA" id="ARBA00004496"/>
    </source>
</evidence>
<dbReference type="PANTHER" id="PTHR30349">
    <property type="entry name" value="PHAGE INTEGRASE-RELATED"/>
    <property type="match status" value="1"/>
</dbReference>
<feature type="active site" evidence="9">
    <location>
        <position position="285"/>
    </location>
</feature>
<keyword evidence="16" id="KW-1185">Reference proteome</keyword>
<dbReference type="InterPro" id="IPR002104">
    <property type="entry name" value="Integrase_catalytic"/>
</dbReference>
<dbReference type="Gene3D" id="1.10.150.130">
    <property type="match status" value="1"/>
</dbReference>
<feature type="active site" evidence="9">
    <location>
        <position position="177"/>
    </location>
</feature>